<dbReference type="GeneID" id="106458566"/>
<keyword evidence="2" id="KW-1185">Reference proteome</keyword>
<evidence type="ECO:0000313" key="3">
    <source>
        <dbReference type="RefSeq" id="XP_022240530.1"/>
    </source>
</evidence>
<reference evidence="3" key="1">
    <citation type="submission" date="2025-08" db="UniProtKB">
        <authorList>
            <consortium name="RefSeq"/>
        </authorList>
    </citation>
    <scope>IDENTIFICATION</scope>
    <source>
        <tissue evidence="3">Muscle</tissue>
    </source>
</reference>
<protein>
    <submittedName>
        <fullName evidence="3">Venom allergen 3-like</fullName>
    </submittedName>
</protein>
<gene>
    <name evidence="3" type="primary">LOC106458566</name>
</gene>
<dbReference type="PROSITE" id="PS01009">
    <property type="entry name" value="CRISP_1"/>
    <property type="match status" value="1"/>
</dbReference>
<feature type="domain" description="SCP" evidence="1">
    <location>
        <begin position="58"/>
        <end position="216"/>
    </location>
</feature>
<evidence type="ECO:0000313" key="2">
    <source>
        <dbReference type="Proteomes" id="UP000694941"/>
    </source>
</evidence>
<name>A0ABM1SA75_LIMPO</name>
<dbReference type="InterPro" id="IPR035940">
    <property type="entry name" value="CAP_sf"/>
</dbReference>
<dbReference type="SUPFAM" id="SSF55797">
    <property type="entry name" value="PR-1-like"/>
    <property type="match status" value="1"/>
</dbReference>
<dbReference type="RefSeq" id="XP_022240530.1">
    <property type="nucleotide sequence ID" value="XM_022384822.1"/>
</dbReference>
<dbReference type="PANTHER" id="PTHR10334">
    <property type="entry name" value="CYSTEINE-RICH SECRETORY PROTEIN-RELATED"/>
    <property type="match status" value="1"/>
</dbReference>
<dbReference type="Pfam" id="PF00188">
    <property type="entry name" value="CAP"/>
    <property type="match status" value="1"/>
</dbReference>
<dbReference type="PRINTS" id="PR00837">
    <property type="entry name" value="V5TPXLIKE"/>
</dbReference>
<sequence length="334" mass="37652">MNLYSTLSVSPLVILIFICQLGRLLSCNFAKFTPHHTMCKYRGQNSQCAISGRMISPPEAQEIVHVHNTLRQRIALGNENRGSQTPASNMREMYWDDELARLAQRLADQCIFKHDCSRCRKVERFNVGQNMASVASSFDDNTVDWKLIINNWYDQVKIFRANYINPFRFVPGTGHFSQVVWADTYKVGCGYTHYYKNGKSMKLFVCNYGPTGNVLRDAMYKQGTSCSECPHGTSCSRNYRGLCAVDAEPPIRTVAPPVVIPSVRQILFVCDFKTDRGCGVNHIAGTPWTRIESGPYGGHFEVEIKRGESSDILLSEMAQIPAGERKACLGLRRL</sequence>
<dbReference type="InterPro" id="IPR001283">
    <property type="entry name" value="CRISP-related"/>
</dbReference>
<evidence type="ECO:0000259" key="1">
    <source>
        <dbReference type="SMART" id="SM00198"/>
    </source>
</evidence>
<dbReference type="Gene3D" id="3.40.33.10">
    <property type="entry name" value="CAP"/>
    <property type="match status" value="1"/>
</dbReference>
<accession>A0ABM1SA75</accession>
<dbReference type="PRINTS" id="PR00838">
    <property type="entry name" value="V5ALLERGEN"/>
</dbReference>
<dbReference type="PROSITE" id="PS01010">
    <property type="entry name" value="CRISP_2"/>
    <property type="match status" value="1"/>
</dbReference>
<dbReference type="Proteomes" id="UP000694941">
    <property type="component" value="Unplaced"/>
</dbReference>
<dbReference type="InterPro" id="IPR002413">
    <property type="entry name" value="V5_allergen-like"/>
</dbReference>
<dbReference type="InterPro" id="IPR014044">
    <property type="entry name" value="CAP_dom"/>
</dbReference>
<organism evidence="2 3">
    <name type="scientific">Limulus polyphemus</name>
    <name type="common">Atlantic horseshoe crab</name>
    <dbReference type="NCBI Taxonomy" id="6850"/>
    <lineage>
        <taxon>Eukaryota</taxon>
        <taxon>Metazoa</taxon>
        <taxon>Ecdysozoa</taxon>
        <taxon>Arthropoda</taxon>
        <taxon>Chelicerata</taxon>
        <taxon>Merostomata</taxon>
        <taxon>Xiphosura</taxon>
        <taxon>Limulidae</taxon>
        <taxon>Limulus</taxon>
    </lineage>
</organism>
<dbReference type="SMART" id="SM00198">
    <property type="entry name" value="SCP"/>
    <property type="match status" value="1"/>
</dbReference>
<dbReference type="CDD" id="cd05380">
    <property type="entry name" value="CAP_euk"/>
    <property type="match status" value="1"/>
</dbReference>
<dbReference type="InterPro" id="IPR018244">
    <property type="entry name" value="Allrgn_V5/Tpx1_CS"/>
</dbReference>
<proteinExistence type="predicted"/>